<name>A0A7Y3XBE2_9GAMM</name>
<evidence type="ECO:0000259" key="3">
    <source>
        <dbReference type="Pfam" id="PF02462"/>
    </source>
</evidence>
<dbReference type="EMBL" id="JABFHI010000004">
    <property type="protein sequence ID" value="NOG32145.1"/>
    <property type="molecule type" value="Genomic_DNA"/>
</dbReference>
<evidence type="ECO:0000256" key="1">
    <source>
        <dbReference type="ARBA" id="ARBA00009830"/>
    </source>
</evidence>
<proteinExistence type="inferred from homology"/>
<dbReference type="Pfam" id="PF02462">
    <property type="entry name" value="Opacity"/>
    <property type="match status" value="1"/>
</dbReference>
<accession>A0A7Y3XBE2</accession>
<organism evidence="4 5">
    <name type="scientific">Vreelandella azerica</name>
    <dbReference type="NCBI Taxonomy" id="2732867"/>
    <lineage>
        <taxon>Bacteria</taxon>
        <taxon>Pseudomonadati</taxon>
        <taxon>Pseudomonadota</taxon>
        <taxon>Gammaproteobacteria</taxon>
        <taxon>Oceanospirillales</taxon>
        <taxon>Halomonadaceae</taxon>
        <taxon>Vreelandella</taxon>
    </lineage>
</organism>
<feature type="chain" id="PRO_5031281433" evidence="2">
    <location>
        <begin position="24"/>
        <end position="183"/>
    </location>
</feature>
<evidence type="ECO:0000256" key="2">
    <source>
        <dbReference type="SAM" id="SignalP"/>
    </source>
</evidence>
<dbReference type="InterPro" id="IPR011250">
    <property type="entry name" value="OMP/PagP_B-barrel"/>
</dbReference>
<sequence>MKKNIILSTFVAVLGMTSMMAEARLEQGTQELGVQGNLDLDAQDDFELNLDITYGRFIRDDWQVGVKSGVGATGSVLNFDLGLFTEYNFNNATNWVPYVGASAGLASANFDFDEDFKDTADVDFEDVTALSVGLSGGIKYFINDNVAIAGEVNHNISTDDINFDGDELSDSATKIMIGTRFYF</sequence>
<comment type="similarity">
    <text evidence="1">Belongs to the opacity porin family.</text>
</comment>
<protein>
    <submittedName>
        <fullName evidence="4">Outer membrane beta-barrel protein</fullName>
    </submittedName>
</protein>
<dbReference type="InterPro" id="IPR003394">
    <property type="entry name" value="Porin_opacity"/>
</dbReference>
<dbReference type="AlphaFoldDB" id="A0A7Y3XBE2"/>
<evidence type="ECO:0000313" key="5">
    <source>
        <dbReference type="Proteomes" id="UP000588806"/>
    </source>
</evidence>
<gene>
    <name evidence="4" type="ORF">HLB35_10950</name>
</gene>
<comment type="caution">
    <text evidence="4">The sequence shown here is derived from an EMBL/GenBank/DDBJ whole genome shotgun (WGS) entry which is preliminary data.</text>
</comment>
<dbReference type="RefSeq" id="WP_171702606.1">
    <property type="nucleotide sequence ID" value="NZ_JABFHI010000004.1"/>
</dbReference>
<keyword evidence="5" id="KW-1185">Reference proteome</keyword>
<reference evidence="4 5" key="2">
    <citation type="submission" date="2020-06" db="EMBL/GenBank/DDBJ databases">
        <title>Halomonas songnenensis sp. nov., a moderately halophilic bacterium isolated from saline and alkaline soils.</title>
        <authorList>
            <person name="Jiang J."/>
            <person name="Pan Y."/>
        </authorList>
    </citation>
    <scope>NUCLEOTIDE SEQUENCE [LARGE SCALE GENOMIC DNA]</scope>
    <source>
        <strain evidence="4 5">TBZ9</strain>
    </source>
</reference>
<dbReference type="SUPFAM" id="SSF56925">
    <property type="entry name" value="OMPA-like"/>
    <property type="match status" value="1"/>
</dbReference>
<dbReference type="Gene3D" id="2.40.160.20">
    <property type="match status" value="1"/>
</dbReference>
<dbReference type="Proteomes" id="UP000588806">
    <property type="component" value="Unassembled WGS sequence"/>
</dbReference>
<keyword evidence="2" id="KW-0732">Signal</keyword>
<feature type="domain" description="Porin opacity type" evidence="3">
    <location>
        <begin position="70"/>
        <end position="174"/>
    </location>
</feature>
<feature type="signal peptide" evidence="2">
    <location>
        <begin position="1"/>
        <end position="23"/>
    </location>
</feature>
<reference evidence="4 5" key="1">
    <citation type="submission" date="2020-05" db="EMBL/GenBank/DDBJ databases">
        <authorList>
            <person name="Ruan W."/>
            <person name="Jeon C.O."/>
            <person name="Chun B.H."/>
        </authorList>
    </citation>
    <scope>NUCLEOTIDE SEQUENCE [LARGE SCALE GENOMIC DNA]</scope>
    <source>
        <strain evidence="4 5">TBZ9</strain>
    </source>
</reference>
<evidence type="ECO:0000313" key="4">
    <source>
        <dbReference type="EMBL" id="NOG32145.1"/>
    </source>
</evidence>